<name>A0A1I7RX62_BURXY</name>
<dbReference type="Proteomes" id="UP000659654">
    <property type="component" value="Unassembled WGS sequence"/>
</dbReference>
<dbReference type="PANTHER" id="PTHR44590:SF3">
    <property type="entry name" value="CARBOXYLESTERASE TYPE B DOMAIN-CONTAINING PROTEIN"/>
    <property type="match status" value="1"/>
</dbReference>
<dbReference type="InterPro" id="IPR029058">
    <property type="entry name" value="AB_hydrolase_fold"/>
</dbReference>
<dbReference type="SUPFAM" id="SSF53474">
    <property type="entry name" value="alpha/beta-Hydrolases"/>
    <property type="match status" value="1"/>
</dbReference>
<reference evidence="6" key="1">
    <citation type="submission" date="2016-11" db="UniProtKB">
        <authorList>
            <consortium name="WormBaseParasite"/>
        </authorList>
    </citation>
    <scope>IDENTIFICATION</scope>
</reference>
<dbReference type="InterPro" id="IPR002018">
    <property type="entry name" value="CarbesteraseB"/>
</dbReference>
<dbReference type="Proteomes" id="UP000582659">
    <property type="component" value="Unassembled WGS sequence"/>
</dbReference>
<dbReference type="EMBL" id="CAJFCV020000005">
    <property type="protein sequence ID" value="CAG9121352.1"/>
    <property type="molecule type" value="Genomic_DNA"/>
</dbReference>
<dbReference type="PROSITE" id="PS00941">
    <property type="entry name" value="CARBOXYLESTERASE_B_2"/>
    <property type="match status" value="1"/>
</dbReference>
<dbReference type="Gene3D" id="3.40.50.1820">
    <property type="entry name" value="alpha/beta hydrolase"/>
    <property type="match status" value="1"/>
</dbReference>
<dbReference type="InterPro" id="IPR019819">
    <property type="entry name" value="Carboxylesterase_B_CS"/>
</dbReference>
<organism evidence="4 6">
    <name type="scientific">Bursaphelenchus xylophilus</name>
    <name type="common">Pinewood nematode worm</name>
    <name type="synonym">Aphelenchoides xylophilus</name>
    <dbReference type="NCBI Taxonomy" id="6326"/>
    <lineage>
        <taxon>Eukaryota</taxon>
        <taxon>Metazoa</taxon>
        <taxon>Ecdysozoa</taxon>
        <taxon>Nematoda</taxon>
        <taxon>Chromadorea</taxon>
        <taxon>Rhabditida</taxon>
        <taxon>Tylenchina</taxon>
        <taxon>Tylenchomorpha</taxon>
        <taxon>Aphelenchoidea</taxon>
        <taxon>Aphelenchoididae</taxon>
        <taxon>Bursaphelenchus</taxon>
    </lineage>
</organism>
<protein>
    <submittedName>
        <fullName evidence="2">(pine wood nematode) hypothetical protein</fullName>
    </submittedName>
    <submittedName>
        <fullName evidence="6">COesterase domain-containing protein</fullName>
    </submittedName>
</protein>
<keyword evidence="5" id="KW-1185">Reference proteome</keyword>
<dbReference type="EMBL" id="CAJFDI010000005">
    <property type="protein sequence ID" value="CAD5230432.1"/>
    <property type="molecule type" value="Genomic_DNA"/>
</dbReference>
<evidence type="ECO:0000313" key="3">
    <source>
        <dbReference type="EMBL" id="CAG9121352.1"/>
    </source>
</evidence>
<sequence>MSAPVIELDVGKVRGKSEKVAGIEVESYFKVPFAEPPVGELRLEKPVPIKAWSGTLDCLEHPKAAIPLIAPNLNGLSEDCLYLNIFRPKNRPDAKCPIFFMVHGGGFEFGNCMRYANIEENAKKFLSKGIIMVAIQYRLAVLGFASDPSDPSLNGNLGLFDQATALDFIHRNAEALGGDPSRITAYGCSAGGVSVSYLLLSPLTRDKLAAGISLSGSGLAVWANCEKVKEKTVALAKALGQKEGESCKEVIKKATVEEIFAALKKIGITYDNQNFTTFGPRIDGEYFPKDIPELISEAPKKPYVMGCTTQESLLWTLLSASNDVYHTMGIPDSKRATFGKPDLIKLAEKLAKPVDPSKTPIELMIEEYSNREGDKNNVFYMNQYTSIYSDLQFNIPILLELWLKTLAGWTVFAYKNEYANVKFFPEDCPIHVSYHGLDQRYFLQGYGYSQPEFFSPDDRKVENLLVDSIVNFINTGNPSSETLTWPHTTPEEPFKHAKIHPQPEIQTDFFRDSLKFYANLMTKYDYDLPRLLKTPVEQLEKKYQLKRLLKILSNVKKIGGKLIFDDYDTGRFLAERAEQLALPHTFVAPTNALEINLQIQQIFLLDQVDSDLFLAYPPRQPNPTPVTDVVLINIVSECRPDVVSHLALPYFGTGSSTELHIITMAVHRPTRELYRSLLLKKPKRKPILYQGMTLQGIMEDNTTSFGSVSKIEYSPAHN</sequence>
<evidence type="ECO:0000313" key="6">
    <source>
        <dbReference type="WBParaSite" id="BXY_0532600.1"/>
    </source>
</evidence>
<accession>A0A1I7RX62</accession>
<feature type="domain" description="Carboxylesterase type B" evidence="1">
    <location>
        <begin position="3"/>
        <end position="514"/>
    </location>
</feature>
<dbReference type="OrthoDB" id="5854651at2759"/>
<evidence type="ECO:0000313" key="2">
    <source>
        <dbReference type="EMBL" id="CAD5230432.1"/>
    </source>
</evidence>
<dbReference type="AlphaFoldDB" id="A0A1I7RX62"/>
<proteinExistence type="predicted"/>
<dbReference type="Proteomes" id="UP000095284">
    <property type="component" value="Unplaced"/>
</dbReference>
<dbReference type="eggNOG" id="KOG1516">
    <property type="taxonomic scope" value="Eukaryota"/>
</dbReference>
<evidence type="ECO:0000313" key="5">
    <source>
        <dbReference type="Proteomes" id="UP000659654"/>
    </source>
</evidence>
<dbReference type="PANTHER" id="PTHR44590">
    <property type="entry name" value="CARBOXYLIC ESTER HYDROLASE-RELATED"/>
    <property type="match status" value="1"/>
</dbReference>
<gene>
    <name evidence="2" type="ORF">BXYJ_LOCUS10984</name>
</gene>
<dbReference type="Pfam" id="PF00135">
    <property type="entry name" value="COesterase"/>
    <property type="match status" value="1"/>
</dbReference>
<evidence type="ECO:0000313" key="4">
    <source>
        <dbReference type="Proteomes" id="UP000095284"/>
    </source>
</evidence>
<dbReference type="WBParaSite" id="BXY_0532600.1">
    <property type="protein sequence ID" value="BXY_0532600.1"/>
    <property type="gene ID" value="BXY_0532600"/>
</dbReference>
<evidence type="ECO:0000259" key="1">
    <source>
        <dbReference type="Pfam" id="PF00135"/>
    </source>
</evidence>
<reference evidence="3" key="2">
    <citation type="submission" date="2020-08" db="EMBL/GenBank/DDBJ databases">
        <authorList>
            <person name="Kikuchi T."/>
        </authorList>
    </citation>
    <scope>NUCLEOTIDE SEQUENCE</scope>
    <source>
        <strain evidence="2">Ka4C1</strain>
    </source>
</reference>
<dbReference type="SMR" id="A0A1I7RX62"/>